<gene>
    <name evidence="2" type="ORF">PRZ48_000968</name>
</gene>
<evidence type="ECO:0000313" key="2">
    <source>
        <dbReference type="EMBL" id="KAK4507233.1"/>
    </source>
</evidence>
<sequence length="148" mass="16312">MRFSSVTALCLSLALSTNASWLLINNYCKETIWISDANQTSWTPPIQNISTAVSWTKKISGEGNQLGVSLTEDYYNKETPRFILGTSVKDGKLWWTVNNLKKDPFDGEAFNVTAGSKECGSTTGYNLDVHNCPDGDFVLAFNPCVDNS</sequence>
<comment type="caution">
    <text evidence="2">The sequence shown here is derived from an EMBL/GenBank/DDBJ whole genome shotgun (WGS) entry which is preliminary data.</text>
</comment>
<keyword evidence="1" id="KW-0732">Signal</keyword>
<feature type="signal peptide" evidence="1">
    <location>
        <begin position="1"/>
        <end position="19"/>
    </location>
</feature>
<dbReference type="Proteomes" id="UP001305779">
    <property type="component" value="Unassembled WGS sequence"/>
</dbReference>
<dbReference type="EMBL" id="JAXOVC010000001">
    <property type="protein sequence ID" value="KAK4507233.1"/>
    <property type="molecule type" value="Genomic_DNA"/>
</dbReference>
<accession>A0ABR0F2C5</accession>
<evidence type="ECO:0000256" key="1">
    <source>
        <dbReference type="SAM" id="SignalP"/>
    </source>
</evidence>
<organism evidence="2 3">
    <name type="scientific">Zasmidium cellare</name>
    <name type="common">Wine cellar mold</name>
    <name type="synonym">Racodium cellare</name>
    <dbReference type="NCBI Taxonomy" id="395010"/>
    <lineage>
        <taxon>Eukaryota</taxon>
        <taxon>Fungi</taxon>
        <taxon>Dikarya</taxon>
        <taxon>Ascomycota</taxon>
        <taxon>Pezizomycotina</taxon>
        <taxon>Dothideomycetes</taxon>
        <taxon>Dothideomycetidae</taxon>
        <taxon>Mycosphaerellales</taxon>
        <taxon>Mycosphaerellaceae</taxon>
        <taxon>Zasmidium</taxon>
    </lineage>
</organism>
<evidence type="ECO:0000313" key="3">
    <source>
        <dbReference type="Proteomes" id="UP001305779"/>
    </source>
</evidence>
<protein>
    <submittedName>
        <fullName evidence="2">Uncharacterized protein</fullName>
    </submittedName>
</protein>
<name>A0ABR0F2C5_ZASCE</name>
<dbReference type="Pfam" id="PF04681">
    <property type="entry name" value="Bys1"/>
    <property type="match status" value="1"/>
</dbReference>
<reference evidence="2 3" key="1">
    <citation type="journal article" date="2023" name="G3 (Bethesda)">
        <title>A chromosome-level genome assembly of Zasmidium syzygii isolated from banana leaves.</title>
        <authorList>
            <person name="van Westerhoven A.C."/>
            <person name="Mehrabi R."/>
            <person name="Talebi R."/>
            <person name="Steentjes M.B.F."/>
            <person name="Corcolon B."/>
            <person name="Chong P.A."/>
            <person name="Kema G.H.J."/>
            <person name="Seidl M.F."/>
        </authorList>
    </citation>
    <scope>NUCLEOTIDE SEQUENCE [LARGE SCALE GENOMIC DNA]</scope>
    <source>
        <strain evidence="2 3">P124</strain>
    </source>
</reference>
<dbReference type="InterPro" id="IPR006771">
    <property type="entry name" value="CetA-like"/>
</dbReference>
<proteinExistence type="predicted"/>
<feature type="chain" id="PRO_5047444008" evidence="1">
    <location>
        <begin position="20"/>
        <end position="148"/>
    </location>
</feature>
<keyword evidence="3" id="KW-1185">Reference proteome</keyword>